<proteinExistence type="predicted"/>
<protein>
    <recommendedName>
        <fullName evidence="1">Ricin B lectin domain-containing protein</fullName>
    </recommendedName>
</protein>
<reference evidence="2" key="1">
    <citation type="submission" date="2020-05" db="EMBL/GenBank/DDBJ databases">
        <authorList>
            <person name="Rincon C."/>
            <person name="Sanders R I."/>
            <person name="Robbins C."/>
            <person name="Chaturvedi A."/>
        </authorList>
    </citation>
    <scope>NUCLEOTIDE SEQUENCE</scope>
    <source>
        <strain evidence="2">CHB12</strain>
    </source>
</reference>
<comment type="caution">
    <text evidence="2">The sequence shown here is derived from an EMBL/GenBank/DDBJ whole genome shotgun (WGS) entry which is preliminary data.</text>
</comment>
<sequence length="145" mass="17100">MTNYYWIIAQHSGKVLEVKDGSFCSSAEIFQCSKKSELDPNVDIQLWYFNGGFIVNKRSGFVLDVVEAKCQNGTKIVQYQKHDEPSRSQEWEYNYKDNSFYFKFNRNFVLDVSSTNIIHLIKKHGGKNQQFILQKNFRNNFKIHL</sequence>
<gene>
    <name evidence="2" type="ORF">CHRIB12_LOCUS12164</name>
</gene>
<feature type="domain" description="Ricin B lectin" evidence="1">
    <location>
        <begin position="7"/>
        <end position="131"/>
    </location>
</feature>
<dbReference type="Pfam" id="PF00652">
    <property type="entry name" value="Ricin_B_lectin"/>
    <property type="match status" value="1"/>
</dbReference>
<dbReference type="EMBL" id="CAGKOT010000026">
    <property type="protein sequence ID" value="CAB5369382.1"/>
    <property type="molecule type" value="Genomic_DNA"/>
</dbReference>
<dbReference type="InterPro" id="IPR000772">
    <property type="entry name" value="Ricin_B_lectin"/>
</dbReference>
<dbReference type="AlphaFoldDB" id="A0A916E997"/>
<name>A0A916E997_9GLOM</name>
<organism evidence="2 3">
    <name type="scientific">Rhizophagus irregularis</name>
    <dbReference type="NCBI Taxonomy" id="588596"/>
    <lineage>
        <taxon>Eukaryota</taxon>
        <taxon>Fungi</taxon>
        <taxon>Fungi incertae sedis</taxon>
        <taxon>Mucoromycota</taxon>
        <taxon>Glomeromycotina</taxon>
        <taxon>Glomeromycetes</taxon>
        <taxon>Glomerales</taxon>
        <taxon>Glomeraceae</taxon>
        <taxon>Rhizophagus</taxon>
    </lineage>
</organism>
<evidence type="ECO:0000313" key="3">
    <source>
        <dbReference type="Proteomes" id="UP000684084"/>
    </source>
</evidence>
<evidence type="ECO:0000313" key="2">
    <source>
        <dbReference type="EMBL" id="CAB5369382.1"/>
    </source>
</evidence>
<accession>A0A916E997</accession>
<dbReference type="OrthoDB" id="9895617at2759"/>
<evidence type="ECO:0000259" key="1">
    <source>
        <dbReference type="Pfam" id="PF00652"/>
    </source>
</evidence>
<dbReference type="Proteomes" id="UP000684084">
    <property type="component" value="Unassembled WGS sequence"/>
</dbReference>
<dbReference type="PROSITE" id="PS50231">
    <property type="entry name" value="RICIN_B_LECTIN"/>
    <property type="match status" value="1"/>
</dbReference>